<dbReference type="PROSITE" id="PS01124">
    <property type="entry name" value="HTH_ARAC_FAMILY_2"/>
    <property type="match status" value="1"/>
</dbReference>
<comment type="caution">
    <text evidence="5">The sequence shown here is derived from an EMBL/GenBank/DDBJ whole genome shotgun (WGS) entry which is preliminary data.</text>
</comment>
<keyword evidence="3" id="KW-0804">Transcription</keyword>
<evidence type="ECO:0000256" key="2">
    <source>
        <dbReference type="ARBA" id="ARBA00023125"/>
    </source>
</evidence>
<accession>A0ABY0TGU8</accession>
<evidence type="ECO:0000313" key="6">
    <source>
        <dbReference type="Proteomes" id="UP000183471"/>
    </source>
</evidence>
<dbReference type="PRINTS" id="PR00032">
    <property type="entry name" value="HTHARAC"/>
</dbReference>
<dbReference type="SUPFAM" id="SSF46689">
    <property type="entry name" value="Homeodomain-like"/>
    <property type="match status" value="1"/>
</dbReference>
<dbReference type="SMART" id="SM00342">
    <property type="entry name" value="HTH_ARAC"/>
    <property type="match status" value="1"/>
</dbReference>
<name>A0ABY0TGU8_9PROT</name>
<sequence length="248" mass="27817">MTNAAHRLLDPTARSVKYILLRLPHAIKIPPLCRPELGCTVISDQMFHDQSLNARWLFINPQWPIFKELQAETAACTLIALLAEPLVRRDRTPSVNIPDRRRGDRRRGDLAVVKEFIDKSLALESLDVALIGHQFGMSRSSIYRLFESEGGLANYIRRRRLLHAFSLLVSPPPEGRLRILDVAVECGFSSDMVFARAFRKMFSLTPSAVRSMAALQTPEPGDLLTKLQSSSMAGMCDLSHILGLSPKR</sequence>
<dbReference type="InterPro" id="IPR050204">
    <property type="entry name" value="AraC_XylS_family_regulators"/>
</dbReference>
<dbReference type="EMBL" id="FNKY01000001">
    <property type="protein sequence ID" value="SDQ81079.1"/>
    <property type="molecule type" value="Genomic_DNA"/>
</dbReference>
<dbReference type="PANTHER" id="PTHR46796:SF6">
    <property type="entry name" value="ARAC SUBFAMILY"/>
    <property type="match status" value="1"/>
</dbReference>
<proteinExistence type="predicted"/>
<keyword evidence="6" id="KW-1185">Reference proteome</keyword>
<organism evidence="5 6">
    <name type="scientific">Nitrosospira multiformis</name>
    <dbReference type="NCBI Taxonomy" id="1231"/>
    <lineage>
        <taxon>Bacteria</taxon>
        <taxon>Pseudomonadati</taxon>
        <taxon>Pseudomonadota</taxon>
        <taxon>Betaproteobacteria</taxon>
        <taxon>Nitrosomonadales</taxon>
        <taxon>Nitrosomonadaceae</taxon>
        <taxon>Nitrosospira</taxon>
    </lineage>
</organism>
<keyword evidence="1" id="KW-0805">Transcription regulation</keyword>
<keyword evidence="2 5" id="KW-0238">DNA-binding</keyword>
<dbReference type="PANTHER" id="PTHR46796">
    <property type="entry name" value="HTH-TYPE TRANSCRIPTIONAL ACTIVATOR RHAS-RELATED"/>
    <property type="match status" value="1"/>
</dbReference>
<protein>
    <submittedName>
        <fullName evidence="5">AraC-type DNA-binding protein</fullName>
    </submittedName>
</protein>
<dbReference type="InterPro" id="IPR018060">
    <property type="entry name" value="HTH_AraC"/>
</dbReference>
<evidence type="ECO:0000256" key="1">
    <source>
        <dbReference type="ARBA" id="ARBA00023015"/>
    </source>
</evidence>
<dbReference type="Pfam" id="PF12833">
    <property type="entry name" value="HTH_18"/>
    <property type="match status" value="1"/>
</dbReference>
<dbReference type="Gene3D" id="1.10.10.60">
    <property type="entry name" value="Homeodomain-like"/>
    <property type="match status" value="1"/>
</dbReference>
<evidence type="ECO:0000256" key="3">
    <source>
        <dbReference type="ARBA" id="ARBA00023163"/>
    </source>
</evidence>
<reference evidence="5 6" key="1">
    <citation type="submission" date="2016-10" db="EMBL/GenBank/DDBJ databases">
        <authorList>
            <person name="Varghese N."/>
            <person name="Submissions S."/>
        </authorList>
    </citation>
    <scope>NUCLEOTIDE SEQUENCE [LARGE SCALE GENOMIC DNA]</scope>
    <source>
        <strain evidence="5 6">Nl1</strain>
    </source>
</reference>
<dbReference type="InterPro" id="IPR009057">
    <property type="entry name" value="Homeodomain-like_sf"/>
</dbReference>
<dbReference type="InterPro" id="IPR020449">
    <property type="entry name" value="Tscrpt_reg_AraC-type_HTH"/>
</dbReference>
<dbReference type="GO" id="GO:0003677">
    <property type="term" value="F:DNA binding"/>
    <property type="evidence" value="ECO:0007669"/>
    <property type="project" value="UniProtKB-KW"/>
</dbReference>
<evidence type="ECO:0000259" key="4">
    <source>
        <dbReference type="PROSITE" id="PS01124"/>
    </source>
</evidence>
<dbReference type="Proteomes" id="UP000183471">
    <property type="component" value="Unassembled WGS sequence"/>
</dbReference>
<feature type="domain" description="HTH araC/xylS-type" evidence="4">
    <location>
        <begin position="111"/>
        <end position="212"/>
    </location>
</feature>
<gene>
    <name evidence="5" type="ORF">SAMN05216402_2384</name>
</gene>
<evidence type="ECO:0000313" key="5">
    <source>
        <dbReference type="EMBL" id="SDQ81079.1"/>
    </source>
</evidence>